<accession>A0ABV7FDD5</accession>
<dbReference type="Pfam" id="PF00903">
    <property type="entry name" value="Glyoxalase"/>
    <property type="match status" value="1"/>
</dbReference>
<gene>
    <name evidence="2" type="ORF">ACFODX_03325</name>
</gene>
<protein>
    <submittedName>
        <fullName evidence="2">VOC family protein</fullName>
    </submittedName>
</protein>
<dbReference type="Gene3D" id="3.10.180.10">
    <property type="entry name" value="2,3-Dihydroxybiphenyl 1,2-Dioxygenase, domain 1"/>
    <property type="match status" value="1"/>
</dbReference>
<evidence type="ECO:0000313" key="2">
    <source>
        <dbReference type="EMBL" id="MFC3114573.1"/>
    </source>
</evidence>
<proteinExistence type="predicted"/>
<evidence type="ECO:0000259" key="1">
    <source>
        <dbReference type="PROSITE" id="PS51819"/>
    </source>
</evidence>
<dbReference type="Proteomes" id="UP001595555">
    <property type="component" value="Unassembled WGS sequence"/>
</dbReference>
<dbReference type="InterPro" id="IPR037523">
    <property type="entry name" value="VOC_core"/>
</dbReference>
<feature type="domain" description="VOC" evidence="1">
    <location>
        <begin position="2"/>
        <end position="122"/>
    </location>
</feature>
<dbReference type="RefSeq" id="WP_378116046.1">
    <property type="nucleotide sequence ID" value="NZ_JBHRTF010000002.1"/>
</dbReference>
<evidence type="ECO:0000313" key="3">
    <source>
        <dbReference type="Proteomes" id="UP001595555"/>
    </source>
</evidence>
<organism evidence="2 3">
    <name type="scientific">Cellvibrio fontiphilus</name>
    <dbReference type="NCBI Taxonomy" id="1815559"/>
    <lineage>
        <taxon>Bacteria</taxon>
        <taxon>Pseudomonadati</taxon>
        <taxon>Pseudomonadota</taxon>
        <taxon>Gammaproteobacteria</taxon>
        <taxon>Cellvibrionales</taxon>
        <taxon>Cellvibrionaceae</taxon>
        <taxon>Cellvibrio</taxon>
    </lineage>
</organism>
<sequence>MKIEHFALNVKDPVAMAAWYVANMGLTIVRKLEGGPNTHFLGDESGDVMLEIYNNPPDQVPDYAQMNPLLVHLAFVCENPVEKRAQLEAAGASFAEEVHIKDGSHLVMMRDPWGLAIQLCKRGNKMLKCQTPS</sequence>
<comment type="caution">
    <text evidence="2">The sequence shown here is derived from an EMBL/GenBank/DDBJ whole genome shotgun (WGS) entry which is preliminary data.</text>
</comment>
<dbReference type="EMBL" id="JBHRTF010000002">
    <property type="protein sequence ID" value="MFC3114573.1"/>
    <property type="molecule type" value="Genomic_DNA"/>
</dbReference>
<keyword evidence="3" id="KW-1185">Reference proteome</keyword>
<name>A0ABV7FDD5_9GAMM</name>
<dbReference type="SUPFAM" id="SSF54593">
    <property type="entry name" value="Glyoxalase/Bleomycin resistance protein/Dihydroxybiphenyl dioxygenase"/>
    <property type="match status" value="1"/>
</dbReference>
<dbReference type="InterPro" id="IPR004360">
    <property type="entry name" value="Glyas_Fos-R_dOase_dom"/>
</dbReference>
<reference evidence="3" key="1">
    <citation type="journal article" date="2019" name="Int. J. Syst. Evol. Microbiol.">
        <title>The Global Catalogue of Microorganisms (GCM) 10K type strain sequencing project: providing services to taxonomists for standard genome sequencing and annotation.</title>
        <authorList>
            <consortium name="The Broad Institute Genomics Platform"/>
            <consortium name="The Broad Institute Genome Sequencing Center for Infectious Disease"/>
            <person name="Wu L."/>
            <person name="Ma J."/>
        </authorList>
    </citation>
    <scope>NUCLEOTIDE SEQUENCE [LARGE SCALE GENOMIC DNA]</scope>
    <source>
        <strain evidence="3">KCTC 52237</strain>
    </source>
</reference>
<dbReference type="CDD" id="cd06587">
    <property type="entry name" value="VOC"/>
    <property type="match status" value="1"/>
</dbReference>
<dbReference type="InterPro" id="IPR029068">
    <property type="entry name" value="Glyas_Bleomycin-R_OHBP_Dase"/>
</dbReference>
<dbReference type="PROSITE" id="PS51819">
    <property type="entry name" value="VOC"/>
    <property type="match status" value="1"/>
</dbReference>